<dbReference type="Pfam" id="PF16538">
    <property type="entry name" value="FlgT_C"/>
    <property type="match status" value="1"/>
</dbReference>
<dbReference type="AlphaFoldDB" id="A0A1Y0IF34"/>
<dbReference type="Gene3D" id="2.40.10.410">
    <property type="entry name" value="FlgT, C-terminal domain"/>
    <property type="match status" value="1"/>
</dbReference>
<evidence type="ECO:0000313" key="2">
    <source>
        <dbReference type="EMBL" id="ARU59148.1"/>
    </source>
</evidence>
<dbReference type="RefSeq" id="WP_087463851.1">
    <property type="nucleotide sequence ID" value="NZ_CP021425.1"/>
</dbReference>
<evidence type="ECO:0000313" key="3">
    <source>
        <dbReference type="Proteomes" id="UP000196027"/>
    </source>
</evidence>
<dbReference type="InterPro" id="IPR038165">
    <property type="entry name" value="FlgT_C_sf"/>
</dbReference>
<dbReference type="Gene3D" id="3.40.50.10610">
    <property type="entry name" value="ABC-type transport auxiliary lipoprotein component"/>
    <property type="match status" value="1"/>
</dbReference>
<sequence length="297" mass="32660">MYNVWHIGRSTSHLLFILVLLTGYVGGVKGAPKAKPVVAVKSAKIGEGVSQYAVKHLNLSTLLDEMEASIQKNRKFNLVSRKTEVLQELKEEQEFASSQFAAGNAAQSGQFKNANYLILPTVQDFKFYRSSNPVPNLENKYVRIDSGMIEVNAQILDTTTGSIKTTFYMKSSFSTEKQVVNSKGGVPSSVYFTKMAKKVASQMTDQLVDAVFPMKVLNVQGKQVFINRGQDGGIKEGETLRVFRPGIALIDPDTGENLGSAETEIGQIKISRVNPKFTIAVITKEDDEIGKGDIVRK</sequence>
<evidence type="ECO:0000259" key="1">
    <source>
        <dbReference type="Pfam" id="PF16538"/>
    </source>
</evidence>
<dbReference type="EMBL" id="CP021425">
    <property type="protein sequence ID" value="ARU59148.1"/>
    <property type="molecule type" value="Genomic_DNA"/>
</dbReference>
<dbReference type="Proteomes" id="UP000196027">
    <property type="component" value="Chromosome"/>
</dbReference>
<reference evidence="2 3" key="1">
    <citation type="submission" date="2017-05" db="EMBL/GenBank/DDBJ databases">
        <title>Genomic insights into alkan degradation activity of Oleiphilus messinensis.</title>
        <authorList>
            <person name="Kozyavkin S.A."/>
            <person name="Slesarev A.I."/>
            <person name="Golyshin P.N."/>
            <person name="Korzhenkov A."/>
            <person name="Golyshina O.N."/>
            <person name="Toshchakov S.V."/>
        </authorList>
    </citation>
    <scope>NUCLEOTIDE SEQUENCE [LARGE SCALE GENOMIC DNA]</scope>
    <source>
        <strain evidence="2 3">ME102</strain>
    </source>
</reference>
<dbReference type="InterPro" id="IPR032388">
    <property type="entry name" value="FlgT_C"/>
</dbReference>
<proteinExistence type="predicted"/>
<accession>A0A1Y0IF34</accession>
<protein>
    <recommendedName>
        <fullName evidence="1">Flagellar assembly protein T C-terminal domain-containing protein</fullName>
    </recommendedName>
</protein>
<feature type="domain" description="Flagellar assembly protein T C-terminal" evidence="1">
    <location>
        <begin position="221"/>
        <end position="295"/>
    </location>
</feature>
<name>A0A1Y0IF34_9GAMM</name>
<gene>
    <name evidence="2" type="ORF">OLMES_5164</name>
</gene>
<organism evidence="2 3">
    <name type="scientific">Oleiphilus messinensis</name>
    <dbReference type="NCBI Taxonomy" id="141451"/>
    <lineage>
        <taxon>Bacteria</taxon>
        <taxon>Pseudomonadati</taxon>
        <taxon>Pseudomonadota</taxon>
        <taxon>Gammaproteobacteria</taxon>
        <taxon>Oceanospirillales</taxon>
        <taxon>Oleiphilaceae</taxon>
        <taxon>Oleiphilus</taxon>
    </lineage>
</organism>
<dbReference type="KEGG" id="ome:OLMES_5164"/>
<keyword evidence="3" id="KW-1185">Reference proteome</keyword>